<feature type="compositionally biased region" description="Polar residues" evidence="2">
    <location>
        <begin position="1045"/>
        <end position="1054"/>
    </location>
</feature>
<evidence type="ECO:0000256" key="2">
    <source>
        <dbReference type="SAM" id="MobiDB-lite"/>
    </source>
</evidence>
<feature type="compositionally biased region" description="Low complexity" evidence="2">
    <location>
        <begin position="151"/>
        <end position="171"/>
    </location>
</feature>
<accession>A0A425I2L1</accession>
<name>A0A425I2L1_TOXGO</name>
<feature type="compositionally biased region" description="Pro residues" evidence="2">
    <location>
        <begin position="201"/>
        <end position="212"/>
    </location>
</feature>
<reference evidence="3 4" key="1">
    <citation type="submission" date="2017-10" db="EMBL/GenBank/DDBJ databases">
        <authorList>
            <person name="Sibley D."/>
            <person name="Venepally P."/>
            <person name="Karamycheva S."/>
            <person name="Hadjithomas M."/>
            <person name="Khan A."/>
            <person name="Brunk B."/>
            <person name="Roos D."/>
            <person name="Caler E."/>
            <person name="Lorenzi H."/>
        </authorList>
    </citation>
    <scope>NUCLEOTIDE SEQUENCE [LARGE SCALE GENOMIC DNA]</scope>
    <source>
        <strain evidence="3 4">CAST</strain>
    </source>
</reference>
<feature type="compositionally biased region" description="Low complexity" evidence="2">
    <location>
        <begin position="2247"/>
        <end position="2260"/>
    </location>
</feature>
<comment type="caution">
    <text evidence="3">The sequence shown here is derived from an EMBL/GenBank/DDBJ whole genome shotgun (WGS) entry which is preliminary data.</text>
</comment>
<feature type="compositionally biased region" description="Low complexity" evidence="2">
    <location>
        <begin position="10"/>
        <end position="39"/>
    </location>
</feature>
<feature type="compositionally biased region" description="Polar residues" evidence="2">
    <location>
        <begin position="1604"/>
        <end position="1624"/>
    </location>
</feature>
<feature type="compositionally biased region" description="Polar residues" evidence="2">
    <location>
        <begin position="61"/>
        <end position="79"/>
    </location>
</feature>
<feature type="compositionally biased region" description="Acidic residues" evidence="2">
    <location>
        <begin position="1390"/>
        <end position="1405"/>
    </location>
</feature>
<feature type="region of interest" description="Disordered" evidence="2">
    <location>
        <begin position="663"/>
        <end position="683"/>
    </location>
</feature>
<proteinExistence type="predicted"/>
<evidence type="ECO:0000313" key="4">
    <source>
        <dbReference type="Proteomes" id="UP000284452"/>
    </source>
</evidence>
<feature type="region of interest" description="Disordered" evidence="2">
    <location>
        <begin position="1"/>
        <end position="466"/>
    </location>
</feature>
<feature type="compositionally biased region" description="Basic and acidic residues" evidence="2">
    <location>
        <begin position="1088"/>
        <end position="1111"/>
    </location>
</feature>
<keyword evidence="1" id="KW-0175">Coiled coil</keyword>
<feature type="compositionally biased region" description="Basic and acidic residues" evidence="2">
    <location>
        <begin position="1034"/>
        <end position="1044"/>
    </location>
</feature>
<sequence>MPPGGPPPSAMGLGPHAAASESGAASRPSGSSGAHPASRLSSEYNRTTPLPPSASGKLLPDQSSNPSTVAASDFSSQDGATPGSPVPRDASLSGEAGPLPSSSESERGDTANPVSGGVSESRCSADSAAPVSDKSRTDRGLSPVRDTATSGADPAAGREAAEAAGATGKAAGHADARKGRKDPASEDAGGTREPSAASAPPRGPAPQPPPVPKVAAALRKLGVSELPQISFDSAGGDGEGRGRSERRQRRTQAHTKGLFKRMQDGLGREVETPSQTTSGGGKRGGQGAGASQKQDSHKTPPADSGQATSRQWRARPGTSPAEGAAGMPGTSTHGGSGAAGGLPRASGLSPTAVFPAELGSQNSSAPMGAFAEQVANASSPSPLPFGRIEGPAGPGNPSGVPCGVGSSLKKEAGGQRHPKKGVSGAAQKRRNATGGTEGSDRGGEWRQPLPGQSLDAGRGGDGAHRPPVDSALASMVRDVRIEQFGPDGVEKNAENVMAISTWRVTWIDGSWKVHTAAFEPNPSRDPYPLAATEACAHFALRLHRMFRETYTQQGAATPPRFPPLGHLLGGGAVTGAPPGGPWDGVKPTKVWNMEEMQRLHQHVATVVFATVGPASASGSQFLGPGGPAPPRDPRHPGAYFYLHRASASPGAGTGLDGSVDPRAGSMSPSLASVSSTAPCTSSPAVPVGEGDGKLAFSPFQPSSLPGGPYSAGAARFPFLGGGPNPGVESQGFGFNMFPGTPTRGHGTLEHPAHAYTPQGMGVSSSQAVPGFAGGIFPGGSPVFEGGFQSPFYGAFSISGVAGDQRSLYAPVARAGVPEQMQGSQLSGRARAVDSGPSFFVPESNTLFHPGCSPTSAASRGTIASSLPSRVGGALDEAAGGSCRLHSAGSKSAKGFESLFPTCSRAKRSAVSVSATRRGGAPVWGVNSHVAAALAAAAARRTAEEQSLLEEARREAEREALLSKLLGEDDTFFESGLSMRSHRLFRATPRPAERGLIFKEKASLCEQIDQEASGGNEDEGREVRSDNSPHATRGRKGDGQEENRPRSQAASTSEDNAGIAPTVHIKREAGQQGIARGRGDRGETPQTDRATEADLASRKDDMSPNDGEESKKPKTNRKLPSGREAEGERTDKRRRRPSHLLESGRASGAGEQQRDVVDAAGAEALSFDSEKRTSTVSVLLPSGKDEATETIPTVEEHPVPHAKDISRSFVFEPSNTGLIVVELSEKDEKGEVSEDEDALDVSLSGAAGASEDGKSPANQENLLPWEFPDKTRLLLQSVANQSADFSETCSFGADQRTRDAALIRDLEPFLRLGEQNPYFDARGTQKNILSGCMMSSSSLFNVWKIVNRLRLQDERRPEERDRLARVAQEQSQGARRRLGAVLNELAALEREDPDDVESAEGDEGEGEQSGKEMKDAPETVDAKASHSSGDTLASPVAFLPAAAEGEAENGHEEPTNADPSAGKSGGSLLTQGEREKTREDLPDAFKGNDKLRSDMPQSTPIDGLPALGAACSPLELETKTPAILASGGEAHRCCPAGEGGEDRMPEDAKDRTRTGELESTSDRANLSTGSAQLKGASAAEKRLEGGAEAKQTLRDSNDGAEGSENDTNQLLPTQGGPQERTQNAPGSPLEGEQALSTVRRCGGGDKEREKEKDALIDTGERSPGIGERSSKTTAPELEKQVGDTVKGDRGRDETALAGTAESLSLGEEGTDQGEKAFGDMGEQLVSPPQGAGLSREEGNAKVFGDRSALQLTPVSCPPLTLSGEDGDKEKNAPALLSAFVKTEEGCATDIQGKEEGAKESPTPTPRGSPSTSARNMAPRGSAGERQDAKRLGKSYATRRAQKRKRLELLSSSCEEIEQRLRRLSDTFPWLPVLNEAFFSAESKGEVLTCVDTLLERSDEDAALKGGHGDPSFASRPCGGAGLLEAVGGGLKGPFRDAVFASEGEELEKMDESEDEEAALVPEDLWLARASALAEAKAEKRALADARSAAANACAAAAMAFSSYSPRPYSMEPFPQASRRPFVVPPPAMMLPAGAEEAGAAVRVNSVQMHASPVPFSPFVGGRVSGMPDEAEGGFAGTRRFSASTQSSRARGGAVLDAPHMDPAMAEHLQNRSSSASSRESLSTGGVATQGDVWAEGYLDGALSADTGSSAANAGWGSHLQGSAFRSGKRAGGSGADKGNFWSGRGPTETYPGELGSGAAWGSGAEMAGLDSSARGVRGSDSHGSGRRQKASGATGHAPSGDRTRRRSSVASSVTSSVSASRGGSGLPASGLRSDCAGSVHMTEGSDTGSQGPSRSASIIMGPPSPIRPSQYTPASAYPNSPAVSHASCHTSFQPQHAPREGGAERGASWQSLQHAAAGGTGNLEESDALAGRSAPMGNPSSAGGGGRFRPTVGAMSAQMRGYPAHPFAAHGPGLGSTLPGLPSNYGKADGYPAGLTFPGTPASGTATPFQGGYPISDASFGGNASGACSMGYSSMPAPGYGPEMPQVPGRFANFSPFFRGEKGLSAGDRTPQLAAGTPSSPSTSGMQTGQSAPPLSPWFDHNNAVQHEAGDFGAREHMSSPQVSASCLGASQLAGSRQAYATIGGENINVPDSETEPLHGRGAATDTSTGAKGGSGARAGAASGGGEGKASRKRKPKSKKEGEGHSAVGDEVAPQHVLQETNACSSATGAAPLPVCPKQMVPLRGGEGEGHEQSPLPEVPESGGQTTCSPYSVSPSSVSGGTGSGTEFGAGYAATVVLHGTPPTQRKTLADKKRRSKSVSDNRGTCGSSLISESDGAGKFMSATSAAAAATTPSRKKVPPAAASGGRK</sequence>
<feature type="compositionally biased region" description="Basic and acidic residues" evidence="2">
    <location>
        <begin position="1675"/>
        <end position="1693"/>
    </location>
</feature>
<feature type="region of interest" description="Disordered" evidence="2">
    <location>
        <begin position="2160"/>
        <end position="2389"/>
    </location>
</feature>
<feature type="region of interest" description="Disordered" evidence="2">
    <location>
        <begin position="2499"/>
        <end position="2541"/>
    </location>
</feature>
<feature type="region of interest" description="Disordered" evidence="2">
    <location>
        <begin position="1443"/>
        <end position="1506"/>
    </location>
</feature>
<protein>
    <submittedName>
        <fullName evidence="3">Uncharacterized protein</fullName>
    </submittedName>
</protein>
<feature type="compositionally biased region" description="Basic and acidic residues" evidence="2">
    <location>
        <begin position="172"/>
        <end position="184"/>
    </location>
</feature>
<dbReference type="VEuPathDB" id="ToxoDB:TGCAST_280590"/>
<organism evidence="3 4">
    <name type="scientific">Toxoplasma gondii CAST</name>
    <dbReference type="NCBI Taxonomy" id="943122"/>
    <lineage>
        <taxon>Eukaryota</taxon>
        <taxon>Sar</taxon>
        <taxon>Alveolata</taxon>
        <taxon>Apicomplexa</taxon>
        <taxon>Conoidasida</taxon>
        <taxon>Coccidia</taxon>
        <taxon>Eucoccidiorida</taxon>
        <taxon>Eimeriorina</taxon>
        <taxon>Sarcocystidae</taxon>
        <taxon>Toxoplasma</taxon>
    </lineage>
</organism>
<feature type="coiled-coil region" evidence="1">
    <location>
        <begin position="1838"/>
        <end position="1865"/>
    </location>
</feature>
<feature type="compositionally biased region" description="Polar residues" evidence="2">
    <location>
        <begin position="1561"/>
        <end position="1570"/>
    </location>
</feature>
<feature type="compositionally biased region" description="Polar residues" evidence="2">
    <location>
        <begin position="2516"/>
        <end position="2532"/>
    </location>
</feature>
<evidence type="ECO:0000256" key="1">
    <source>
        <dbReference type="SAM" id="Coils"/>
    </source>
</evidence>
<feature type="compositionally biased region" description="Basic and acidic residues" evidence="2">
    <location>
        <begin position="1539"/>
        <end position="1555"/>
    </location>
</feature>
<feature type="compositionally biased region" description="Polar residues" evidence="2">
    <location>
        <begin position="2306"/>
        <end position="2333"/>
    </location>
</feature>
<dbReference type="EMBL" id="AHIV02000742">
    <property type="protein sequence ID" value="RQX72858.1"/>
    <property type="molecule type" value="Genomic_DNA"/>
</dbReference>
<feature type="compositionally biased region" description="Basic and acidic residues" evidence="2">
    <location>
        <begin position="1407"/>
        <end position="1423"/>
    </location>
</feature>
<feature type="compositionally biased region" description="Low complexity" evidence="2">
    <location>
        <begin position="2111"/>
        <end position="2121"/>
    </location>
</feature>
<feature type="compositionally biased region" description="Polar residues" evidence="2">
    <location>
        <begin position="666"/>
        <end position="683"/>
    </location>
</feature>
<feature type="compositionally biased region" description="Polar residues" evidence="2">
    <location>
        <begin position="2283"/>
        <end position="2295"/>
    </location>
</feature>
<feature type="compositionally biased region" description="Gly residues" evidence="2">
    <location>
        <begin position="278"/>
        <end position="288"/>
    </location>
</feature>
<feature type="compositionally biased region" description="Gly residues" evidence="2">
    <location>
        <begin position="2610"/>
        <end position="2627"/>
    </location>
</feature>
<dbReference type="Proteomes" id="UP000284452">
    <property type="component" value="Unassembled WGS sequence"/>
</dbReference>
<feature type="compositionally biased region" description="Basic and acidic residues" evidence="2">
    <location>
        <begin position="261"/>
        <end position="271"/>
    </location>
</feature>
<feature type="region of interest" description="Disordered" evidence="2">
    <location>
        <begin position="2586"/>
        <end position="2807"/>
    </location>
</feature>
<gene>
    <name evidence="3" type="ORF">TGCAST_280590</name>
</gene>
<feature type="compositionally biased region" description="Basic and acidic residues" evidence="2">
    <location>
        <begin position="1120"/>
        <end position="1130"/>
    </location>
</feature>
<feature type="compositionally biased region" description="Polar residues" evidence="2">
    <location>
        <begin position="2758"/>
        <end position="2771"/>
    </location>
</feature>
<feature type="region of interest" description="Disordered" evidence="2">
    <location>
        <begin position="1521"/>
        <end position="1738"/>
    </location>
</feature>
<feature type="region of interest" description="Disordered" evidence="2">
    <location>
        <begin position="1007"/>
        <end position="1176"/>
    </location>
</feature>
<feature type="compositionally biased region" description="Polar residues" evidence="2">
    <location>
        <begin position="2657"/>
        <end position="2667"/>
    </location>
</feature>
<feature type="compositionally biased region" description="Basic and acidic residues" evidence="2">
    <location>
        <begin position="1641"/>
        <end position="1659"/>
    </location>
</feature>
<feature type="compositionally biased region" description="Basic residues" evidence="2">
    <location>
        <begin position="246"/>
        <end position="259"/>
    </location>
</feature>
<feature type="region of interest" description="Disordered" evidence="2">
    <location>
        <begin position="2068"/>
        <end position="2094"/>
    </location>
</feature>
<feature type="region of interest" description="Disordered" evidence="2">
    <location>
        <begin position="2105"/>
        <end position="2124"/>
    </location>
</feature>
<evidence type="ECO:0000313" key="3">
    <source>
        <dbReference type="EMBL" id="RQX72858.1"/>
    </source>
</evidence>
<feature type="compositionally biased region" description="Low complexity" evidence="2">
    <location>
        <begin position="2781"/>
        <end position="2791"/>
    </location>
</feature>
<feature type="compositionally biased region" description="Basic and acidic residues" evidence="2">
    <location>
        <begin position="1471"/>
        <end position="1492"/>
    </location>
</feature>
<feature type="region of interest" description="Disordered" evidence="2">
    <location>
        <begin position="1384"/>
        <end position="1431"/>
    </location>
</feature>
<feature type="region of interest" description="Disordered" evidence="2">
    <location>
        <begin position="1751"/>
        <end position="1837"/>
    </location>
</feature>
<feature type="compositionally biased region" description="Low complexity" evidence="2">
    <location>
        <begin position="2705"/>
        <end position="2718"/>
    </location>
</feature>
<feature type="compositionally biased region" description="Basic and acidic residues" evidence="2">
    <location>
        <begin position="1578"/>
        <end position="1596"/>
    </location>
</feature>